<dbReference type="Pfam" id="PF01965">
    <property type="entry name" value="DJ-1_PfpI"/>
    <property type="match status" value="1"/>
</dbReference>
<keyword evidence="3" id="KW-1185">Reference proteome</keyword>
<dbReference type="InterPro" id="IPR050325">
    <property type="entry name" value="Prot/Nucl_acid_deglycase"/>
</dbReference>
<reference evidence="2" key="2">
    <citation type="submission" date="2022-10" db="EMBL/GenBank/DDBJ databases">
        <authorList>
            <person name="Aronson H.S."/>
        </authorList>
    </citation>
    <scope>NUCLEOTIDE SEQUENCE</scope>
    <source>
        <strain evidence="2">RS19-109</strain>
    </source>
</reference>
<dbReference type="InterPro" id="IPR002818">
    <property type="entry name" value="DJ-1/PfpI"/>
</dbReference>
<evidence type="ECO:0000313" key="3">
    <source>
        <dbReference type="Proteomes" id="UP001154240"/>
    </source>
</evidence>
<sequence>MATVLMIIAPERFRDEELFLTQAELEKEGHKTVIASLVKGVCPGSLGRAATATLTLAEVKGAAYKAVVFVGGPGSKLYFSNPEALRIAKEFSGQGKVVAAICVAPVILANAGLLAGKQATVFSSEIKGIEGKGAHYTGAEVTVDGNLVTADGPKSARLFGQKIAELLQRSGTPEK</sequence>
<dbReference type="InterPro" id="IPR029062">
    <property type="entry name" value="Class_I_gatase-like"/>
</dbReference>
<proteinExistence type="predicted"/>
<evidence type="ECO:0000259" key="1">
    <source>
        <dbReference type="Pfam" id="PF01965"/>
    </source>
</evidence>
<dbReference type="SUPFAM" id="SSF52317">
    <property type="entry name" value="Class I glutamine amidotransferase-like"/>
    <property type="match status" value="1"/>
</dbReference>
<dbReference type="GO" id="GO:0005737">
    <property type="term" value="C:cytoplasm"/>
    <property type="evidence" value="ECO:0007669"/>
    <property type="project" value="TreeGrafter"/>
</dbReference>
<gene>
    <name evidence="2" type="ORF">OLX77_12550</name>
</gene>
<organism evidence="2 3">
    <name type="scientific">Thiovibrio frasassiensis</name>
    <dbReference type="NCBI Taxonomy" id="2984131"/>
    <lineage>
        <taxon>Bacteria</taxon>
        <taxon>Pseudomonadati</taxon>
        <taxon>Thermodesulfobacteriota</taxon>
        <taxon>Desulfobulbia</taxon>
        <taxon>Desulfobulbales</taxon>
        <taxon>Thiovibrionaceae</taxon>
        <taxon>Thiovibrio</taxon>
    </lineage>
</organism>
<dbReference type="RefSeq" id="WP_307633949.1">
    <property type="nucleotide sequence ID" value="NZ_JAPHEH010000001.1"/>
</dbReference>
<comment type="caution">
    <text evidence="2">The sequence shown here is derived from an EMBL/GenBank/DDBJ whole genome shotgun (WGS) entry which is preliminary data.</text>
</comment>
<protein>
    <submittedName>
        <fullName evidence="2">DJ-1/PfpI family protein</fullName>
    </submittedName>
</protein>
<dbReference type="PANTHER" id="PTHR48094">
    <property type="entry name" value="PROTEIN/NUCLEIC ACID DEGLYCASE DJ-1-RELATED"/>
    <property type="match status" value="1"/>
</dbReference>
<evidence type="ECO:0000313" key="2">
    <source>
        <dbReference type="EMBL" id="MDG4476984.1"/>
    </source>
</evidence>
<feature type="domain" description="DJ-1/PfpI" evidence="1">
    <location>
        <begin position="3"/>
        <end position="165"/>
    </location>
</feature>
<reference evidence="2" key="1">
    <citation type="journal article" date="2022" name="bioRxiv">
        <title>Thiovibrio frasassiensisgen. nov., sp. nov., an autotrophic, elemental sulfur disproportionating bacterium isolated from sulfidic karst sediment, and proposal of Thiovibrionaceae fam. nov.</title>
        <authorList>
            <person name="Aronson H."/>
            <person name="Thomas C."/>
            <person name="Bhattacharyya M."/>
            <person name="Eckstein S."/>
            <person name="Jensen S."/>
            <person name="Barco R."/>
            <person name="Macalady J."/>
            <person name="Amend J."/>
        </authorList>
    </citation>
    <scope>NUCLEOTIDE SEQUENCE</scope>
    <source>
        <strain evidence="2">RS19-109</strain>
    </source>
</reference>
<accession>A0A9X4MGB4</accession>
<dbReference type="EMBL" id="JAPHEH010000001">
    <property type="protein sequence ID" value="MDG4476984.1"/>
    <property type="molecule type" value="Genomic_DNA"/>
</dbReference>
<dbReference type="PANTHER" id="PTHR48094:SF12">
    <property type="entry name" value="PARKINSON DISEASE PROTEIN 7 HOMOLOG"/>
    <property type="match status" value="1"/>
</dbReference>
<dbReference type="Proteomes" id="UP001154240">
    <property type="component" value="Unassembled WGS sequence"/>
</dbReference>
<name>A0A9X4MGB4_9BACT</name>
<dbReference type="AlphaFoldDB" id="A0A9X4MGB4"/>
<dbReference type="Gene3D" id="3.40.50.880">
    <property type="match status" value="1"/>
</dbReference>